<protein>
    <submittedName>
        <fullName evidence="3">Molecular chaperone DjlA</fullName>
    </submittedName>
</protein>
<dbReference type="Proteomes" id="UP000257706">
    <property type="component" value="Unassembled WGS sequence"/>
</dbReference>
<dbReference type="InterPro" id="IPR050817">
    <property type="entry name" value="DjlA_DnaK_co-chaperone"/>
</dbReference>
<dbReference type="AlphaFoldDB" id="A0A161R4M8"/>
<evidence type="ECO:0000313" key="4">
    <source>
        <dbReference type="Proteomes" id="UP000075787"/>
    </source>
</evidence>
<dbReference type="InterPro" id="IPR036869">
    <property type="entry name" value="J_dom_sf"/>
</dbReference>
<dbReference type="InterPro" id="IPR001623">
    <property type="entry name" value="DnaJ_domain"/>
</dbReference>
<dbReference type="Gene3D" id="1.10.287.110">
    <property type="entry name" value="DnaJ domain"/>
    <property type="match status" value="1"/>
</dbReference>
<evidence type="ECO:0000259" key="1">
    <source>
        <dbReference type="PROSITE" id="PS50076"/>
    </source>
</evidence>
<evidence type="ECO:0000313" key="5">
    <source>
        <dbReference type="Proteomes" id="UP000257706"/>
    </source>
</evidence>
<evidence type="ECO:0000313" key="3">
    <source>
        <dbReference type="EMBL" id="KYO53438.1"/>
    </source>
</evidence>
<comment type="caution">
    <text evidence="3">The sequence shown here is derived from an EMBL/GenBank/DDBJ whole genome shotgun (WGS) entry which is preliminary data.</text>
</comment>
<dbReference type="Pfam" id="PF05099">
    <property type="entry name" value="TerB"/>
    <property type="match status" value="1"/>
</dbReference>
<reference evidence="3 4" key="1">
    <citation type="submission" date="2015-12" db="EMBL/GenBank/DDBJ databases">
        <title>Genome sequence of Tistrella mobilis MCCC 1A02139.</title>
        <authorList>
            <person name="Lu L."/>
            <person name="Lai Q."/>
            <person name="Shao Z."/>
            <person name="Qian P."/>
        </authorList>
    </citation>
    <scope>NUCLEOTIDE SEQUENCE [LARGE SCALE GENOMIC DNA]</scope>
    <source>
        <strain evidence="3 4">MCCC 1A02139</strain>
    </source>
</reference>
<name>A0A161R4M8_9PROT</name>
<sequence length="248" mass="27017">MSFWGKVVGGAAGFAMGGPIGALVGAVMGHAVDRYNEAGEATALPLDRAHREQAFAIAVIVLGAKMAKADGQVTRDEIAAFRRVFTVPEHEVGRVAQIFDEAKKDAEGFEPYARQIAALFHDRPAVLEELLDALLEIARADGQVGEAERRFLAEVARLFGLDRAVLDRLLAMRGIEPGGDADPYAILGISRDAPMDEVKAAYRRLAREHHPDRLVAEGLPEEMIQIATRKIAAINEAYDRILRLRGAR</sequence>
<accession>A0A161R4M8</accession>
<dbReference type="OrthoDB" id="9782583at2"/>
<gene>
    <name evidence="3" type="ORF">AUP44_03585</name>
    <name evidence="2" type="ORF">DCK97_26065</name>
</gene>
<dbReference type="SMART" id="SM00271">
    <property type="entry name" value="DnaJ"/>
    <property type="match status" value="1"/>
</dbReference>
<proteinExistence type="predicted"/>
<dbReference type="PRINTS" id="PR00625">
    <property type="entry name" value="JDOMAIN"/>
</dbReference>
<dbReference type="InterPro" id="IPR029024">
    <property type="entry name" value="TerB-like"/>
</dbReference>
<reference evidence="2 5" key="2">
    <citation type="journal article" date="2018" name="Nat. Biotechnol.">
        <title>A standardized bacterial taxonomy based on genome phylogeny substantially revises the tree of life.</title>
        <authorList>
            <person name="Parks D.H."/>
            <person name="Chuvochina M."/>
            <person name="Waite D.W."/>
            <person name="Rinke C."/>
            <person name="Skarshewski A."/>
            <person name="Chaumeil P.A."/>
            <person name="Hugenholtz P."/>
        </authorList>
    </citation>
    <scope>NUCLEOTIDE SEQUENCE [LARGE SCALE GENOMIC DNA]</scope>
    <source>
        <strain evidence="2">UBA8739</strain>
    </source>
</reference>
<dbReference type="EMBL" id="LPZR01000113">
    <property type="protein sequence ID" value="KYO53438.1"/>
    <property type="molecule type" value="Genomic_DNA"/>
</dbReference>
<dbReference type="CDD" id="cd06257">
    <property type="entry name" value="DnaJ"/>
    <property type="match status" value="1"/>
</dbReference>
<dbReference type="InterPro" id="IPR007791">
    <property type="entry name" value="DjlA_N"/>
</dbReference>
<dbReference type="PANTHER" id="PTHR24074">
    <property type="entry name" value="CO-CHAPERONE PROTEIN DJLA"/>
    <property type="match status" value="1"/>
</dbReference>
<dbReference type="Pfam" id="PF00226">
    <property type="entry name" value="DnaJ"/>
    <property type="match status" value="1"/>
</dbReference>
<dbReference type="CDD" id="cd07316">
    <property type="entry name" value="terB_like_DjlA"/>
    <property type="match status" value="1"/>
</dbReference>
<organism evidence="3 4">
    <name type="scientific">Tistrella mobilis</name>
    <dbReference type="NCBI Taxonomy" id="171437"/>
    <lineage>
        <taxon>Bacteria</taxon>
        <taxon>Pseudomonadati</taxon>
        <taxon>Pseudomonadota</taxon>
        <taxon>Alphaproteobacteria</taxon>
        <taxon>Geminicoccales</taxon>
        <taxon>Geminicoccaceae</taxon>
        <taxon>Tistrella</taxon>
    </lineage>
</organism>
<feature type="domain" description="J" evidence="1">
    <location>
        <begin position="182"/>
        <end position="248"/>
    </location>
</feature>
<dbReference type="EMBL" id="DMAI01000424">
    <property type="protein sequence ID" value="HAE50883.1"/>
    <property type="molecule type" value="Genomic_DNA"/>
</dbReference>
<dbReference type="Gene3D" id="1.10.3680.10">
    <property type="entry name" value="TerB-like"/>
    <property type="match status" value="1"/>
</dbReference>
<dbReference type="SUPFAM" id="SSF46565">
    <property type="entry name" value="Chaperone J-domain"/>
    <property type="match status" value="1"/>
</dbReference>
<dbReference type="Proteomes" id="UP000075787">
    <property type="component" value="Unassembled WGS sequence"/>
</dbReference>
<dbReference type="SUPFAM" id="SSF158682">
    <property type="entry name" value="TerB-like"/>
    <property type="match status" value="1"/>
</dbReference>
<dbReference type="GeneID" id="97242927"/>
<dbReference type="RefSeq" id="WP_062763600.1">
    <property type="nucleotide sequence ID" value="NZ_CP121045.1"/>
</dbReference>
<dbReference type="PROSITE" id="PS50076">
    <property type="entry name" value="DNAJ_2"/>
    <property type="match status" value="1"/>
</dbReference>
<evidence type="ECO:0000313" key="2">
    <source>
        <dbReference type="EMBL" id="HAE50883.1"/>
    </source>
</evidence>